<dbReference type="EMBL" id="KB446541">
    <property type="protein sequence ID" value="EME42329.1"/>
    <property type="molecule type" value="Genomic_DNA"/>
</dbReference>
<dbReference type="STRING" id="675120.N1PJN3"/>
<feature type="compositionally biased region" description="Basic and acidic residues" evidence="1">
    <location>
        <begin position="179"/>
        <end position="194"/>
    </location>
</feature>
<feature type="region of interest" description="Disordered" evidence="1">
    <location>
        <begin position="321"/>
        <end position="380"/>
    </location>
</feature>
<feature type="region of interest" description="Disordered" evidence="1">
    <location>
        <begin position="1"/>
        <end position="40"/>
    </location>
</feature>
<feature type="compositionally biased region" description="Basic and acidic residues" evidence="1">
    <location>
        <begin position="60"/>
        <end position="69"/>
    </location>
</feature>
<dbReference type="eggNOG" id="ENOG502RKZW">
    <property type="taxonomic scope" value="Eukaryota"/>
</dbReference>
<evidence type="ECO:0000313" key="3">
    <source>
        <dbReference type="Proteomes" id="UP000016933"/>
    </source>
</evidence>
<evidence type="ECO:0000313" key="2">
    <source>
        <dbReference type="EMBL" id="EME42329.1"/>
    </source>
</evidence>
<sequence length="500" mass="56746">MSRPGGFHFQEKFMPPPGGPGRGLAAAPDDEPNSTRTWNSITNDSFRMYAGSQLVPVVRRNEVSERERQAYQLGPAHQDPEDSDEDDFHDAHEDPDFDLFNSEGEHPIAAPPREQGYQSFEFPQAFAAHTNQNAAFQPQPQQPNGLEYAMDLTGDDSEHADAGYEAKEADFDQFALPDGDFRDLGFDLNQHRGDEEEQQPAQGQEYQVDGGFSFNEVPRQYQEDNLYGDDVPNEQPQQYQGVRINATRPSPEQSHNTISQDSCDQDTEMADTPNAPQEEDDLFGNTFGAIRDEVADADSDIEEVDSATFTATLKSKRLAVDASEANRGIQQRSSTPPLPTGFSHKDLARPSPPHRQRDHPAKDVYGRPWNGRNKPGPDVDRDLSPFLRAHFRFHTRVYDLVPRVPNWEDLDWNRRYWIAVLLEGKKAKTANSERDFVWMKGNRFSTVRTVTEKFLQTTLGDRSSVLMMGHELVQPQDTMEELDYFGDRLCVFRVLPAEHR</sequence>
<evidence type="ECO:0008006" key="4">
    <source>
        <dbReference type="Google" id="ProtNLM"/>
    </source>
</evidence>
<dbReference type="AlphaFoldDB" id="N1PJN3"/>
<dbReference type="Proteomes" id="UP000016933">
    <property type="component" value="Unassembled WGS sequence"/>
</dbReference>
<protein>
    <recommendedName>
        <fullName evidence="4">Ubiquitin-like domain-containing protein</fullName>
    </recommendedName>
</protein>
<feature type="compositionally biased region" description="Low complexity" evidence="1">
    <location>
        <begin position="131"/>
        <end position="144"/>
    </location>
</feature>
<name>N1PJN3_DOTSN</name>
<dbReference type="OMA" id="ANSERDF"/>
<accession>N1PJN3</accession>
<reference evidence="2 3" key="2">
    <citation type="journal article" date="2012" name="PLoS Pathog.">
        <title>Diverse lifestyles and strategies of plant pathogenesis encoded in the genomes of eighteen Dothideomycetes fungi.</title>
        <authorList>
            <person name="Ohm R.A."/>
            <person name="Feau N."/>
            <person name="Henrissat B."/>
            <person name="Schoch C.L."/>
            <person name="Horwitz B.A."/>
            <person name="Barry K.W."/>
            <person name="Condon B.J."/>
            <person name="Copeland A.C."/>
            <person name="Dhillon B."/>
            <person name="Glaser F."/>
            <person name="Hesse C.N."/>
            <person name="Kosti I."/>
            <person name="LaButti K."/>
            <person name="Lindquist E.A."/>
            <person name="Lucas S."/>
            <person name="Salamov A.A."/>
            <person name="Bradshaw R.E."/>
            <person name="Ciuffetti L."/>
            <person name="Hamelin R.C."/>
            <person name="Kema G.H.J."/>
            <person name="Lawrence C."/>
            <person name="Scott J.A."/>
            <person name="Spatafora J.W."/>
            <person name="Turgeon B.G."/>
            <person name="de Wit P.J.G.M."/>
            <person name="Zhong S."/>
            <person name="Goodwin S.B."/>
            <person name="Grigoriev I.V."/>
        </authorList>
    </citation>
    <scope>NUCLEOTIDE SEQUENCE [LARGE SCALE GENOMIC DNA]</scope>
    <source>
        <strain evidence="3">NZE10 / CBS 128990</strain>
    </source>
</reference>
<reference evidence="3" key="1">
    <citation type="journal article" date="2012" name="PLoS Genet.">
        <title>The genomes of the fungal plant pathogens Cladosporium fulvum and Dothistroma septosporum reveal adaptation to different hosts and lifestyles but also signatures of common ancestry.</title>
        <authorList>
            <person name="de Wit P.J.G.M."/>
            <person name="van der Burgt A."/>
            <person name="Oekmen B."/>
            <person name="Stergiopoulos I."/>
            <person name="Abd-Elsalam K.A."/>
            <person name="Aerts A.L."/>
            <person name="Bahkali A.H."/>
            <person name="Beenen H.G."/>
            <person name="Chettri P."/>
            <person name="Cox M.P."/>
            <person name="Datema E."/>
            <person name="de Vries R.P."/>
            <person name="Dhillon B."/>
            <person name="Ganley A.R."/>
            <person name="Griffiths S.A."/>
            <person name="Guo Y."/>
            <person name="Hamelin R.C."/>
            <person name="Henrissat B."/>
            <person name="Kabir M.S."/>
            <person name="Jashni M.K."/>
            <person name="Kema G."/>
            <person name="Klaubauf S."/>
            <person name="Lapidus A."/>
            <person name="Levasseur A."/>
            <person name="Lindquist E."/>
            <person name="Mehrabi R."/>
            <person name="Ohm R.A."/>
            <person name="Owen T.J."/>
            <person name="Salamov A."/>
            <person name="Schwelm A."/>
            <person name="Schijlen E."/>
            <person name="Sun H."/>
            <person name="van den Burg H.A."/>
            <person name="van Ham R.C.H.J."/>
            <person name="Zhang S."/>
            <person name="Goodwin S.B."/>
            <person name="Grigoriev I.V."/>
            <person name="Collemare J."/>
            <person name="Bradshaw R.E."/>
        </authorList>
    </citation>
    <scope>NUCLEOTIDE SEQUENCE [LARGE SCALE GENOMIC DNA]</scope>
    <source>
        <strain evidence="3">NZE10 / CBS 128990</strain>
    </source>
</reference>
<dbReference type="HOGENOM" id="CLU_545833_0_0_1"/>
<feature type="compositionally biased region" description="Basic and acidic residues" evidence="1">
    <location>
        <begin position="156"/>
        <end position="170"/>
    </location>
</feature>
<feature type="region of interest" description="Disordered" evidence="1">
    <location>
        <begin position="60"/>
        <end position="282"/>
    </location>
</feature>
<feature type="non-terminal residue" evidence="2">
    <location>
        <position position="500"/>
    </location>
</feature>
<proteinExistence type="predicted"/>
<organism evidence="2 3">
    <name type="scientific">Dothistroma septosporum (strain NZE10 / CBS 128990)</name>
    <name type="common">Red band needle blight fungus</name>
    <name type="synonym">Mycosphaerella pini</name>
    <dbReference type="NCBI Taxonomy" id="675120"/>
    <lineage>
        <taxon>Eukaryota</taxon>
        <taxon>Fungi</taxon>
        <taxon>Dikarya</taxon>
        <taxon>Ascomycota</taxon>
        <taxon>Pezizomycotina</taxon>
        <taxon>Dothideomycetes</taxon>
        <taxon>Dothideomycetidae</taxon>
        <taxon>Mycosphaerellales</taxon>
        <taxon>Mycosphaerellaceae</taxon>
        <taxon>Dothistroma</taxon>
    </lineage>
</organism>
<dbReference type="OrthoDB" id="3934090at2759"/>
<evidence type="ECO:0000256" key="1">
    <source>
        <dbReference type="SAM" id="MobiDB-lite"/>
    </source>
</evidence>
<gene>
    <name evidence="2" type="ORF">DOTSEDRAFT_73226</name>
</gene>
<keyword evidence="3" id="KW-1185">Reference proteome</keyword>
<feature type="compositionally biased region" description="Polar residues" evidence="1">
    <location>
        <begin position="247"/>
        <end position="262"/>
    </location>
</feature>